<proteinExistence type="predicted"/>
<dbReference type="RefSeq" id="XP_020115493.1">
    <property type="nucleotide sequence ID" value="XM_020265305.1"/>
</dbReference>
<dbReference type="EMBL" id="LFMY01000022">
    <property type="protein sequence ID" value="OKL55372.1"/>
    <property type="molecule type" value="Genomic_DNA"/>
</dbReference>
<organism evidence="1 2">
    <name type="scientific">Talaromyces atroroseus</name>
    <dbReference type="NCBI Taxonomy" id="1441469"/>
    <lineage>
        <taxon>Eukaryota</taxon>
        <taxon>Fungi</taxon>
        <taxon>Dikarya</taxon>
        <taxon>Ascomycota</taxon>
        <taxon>Pezizomycotina</taxon>
        <taxon>Eurotiomycetes</taxon>
        <taxon>Eurotiomycetidae</taxon>
        <taxon>Eurotiales</taxon>
        <taxon>Trichocomaceae</taxon>
        <taxon>Talaromyces</taxon>
        <taxon>Talaromyces sect. Trachyspermi</taxon>
    </lineage>
</organism>
<dbReference type="AlphaFoldDB" id="A0A1Q5Q6B6"/>
<accession>A0A1Q5Q6B6</accession>
<comment type="caution">
    <text evidence="1">The sequence shown here is derived from an EMBL/GenBank/DDBJ whole genome shotgun (WGS) entry which is preliminary data.</text>
</comment>
<reference evidence="1 2" key="1">
    <citation type="submission" date="2015-06" db="EMBL/GenBank/DDBJ databases">
        <title>Talaromyces atroroseus IBT 11181 draft genome.</title>
        <authorList>
            <person name="Rasmussen K.B."/>
            <person name="Rasmussen S."/>
            <person name="Petersen B."/>
            <person name="Sicheritz-Ponten T."/>
            <person name="Mortensen U.H."/>
            <person name="Thrane U."/>
        </authorList>
    </citation>
    <scope>NUCLEOTIDE SEQUENCE [LARGE SCALE GENOMIC DNA]</scope>
    <source>
        <strain evidence="1 2">IBT 11181</strain>
    </source>
</reference>
<dbReference type="OrthoDB" id="5376804at2759"/>
<evidence type="ECO:0000313" key="2">
    <source>
        <dbReference type="Proteomes" id="UP000214365"/>
    </source>
</evidence>
<dbReference type="Proteomes" id="UP000214365">
    <property type="component" value="Unassembled WGS sequence"/>
</dbReference>
<gene>
    <name evidence="1" type="ORF">UA08_09377</name>
</gene>
<dbReference type="GeneID" id="31009133"/>
<name>A0A1Q5Q6B6_TALAT</name>
<dbReference type="STRING" id="1441469.A0A1Q5Q6B6"/>
<sequence>MYTAANTTYNFDTPLCSTGDCQWPTFGSLAHRNNAAGRTLRPTSCSLGIGDPSGNLANSSNIWLSTSDNTGWSEVYSFSNESFADNALNAVQVVYLDSSDETYYNASQGLPNSTVLLQHSRAVEVLFYLCAQTYDVSTTNGTAVTKINTTLNTVNDTQNVLVTSDNIHYTPYTNYPFILDGQNYSYYAINFNMGEMINYFATGYYNYDVINGGLDVMTPFNYAVGNILYHNTNINRNSSVGRDG</sequence>
<protein>
    <submittedName>
        <fullName evidence="1">Uncharacterized protein</fullName>
    </submittedName>
</protein>
<evidence type="ECO:0000313" key="1">
    <source>
        <dbReference type="EMBL" id="OKL55372.1"/>
    </source>
</evidence>
<keyword evidence="2" id="KW-1185">Reference proteome</keyword>